<reference evidence="1" key="1">
    <citation type="submission" date="2020-06" db="EMBL/GenBank/DDBJ databases">
        <authorList>
            <consortium name="Plant Systems Biology data submission"/>
        </authorList>
    </citation>
    <scope>NUCLEOTIDE SEQUENCE</scope>
    <source>
        <strain evidence="1">D6</strain>
    </source>
</reference>
<protein>
    <submittedName>
        <fullName evidence="1">Uncharacterized protein</fullName>
    </submittedName>
</protein>
<name>A0A9N8EW63_9STRA</name>
<dbReference type="AlphaFoldDB" id="A0A9N8EW63"/>
<organism evidence="1 2">
    <name type="scientific">Seminavis robusta</name>
    <dbReference type="NCBI Taxonomy" id="568900"/>
    <lineage>
        <taxon>Eukaryota</taxon>
        <taxon>Sar</taxon>
        <taxon>Stramenopiles</taxon>
        <taxon>Ochrophyta</taxon>
        <taxon>Bacillariophyta</taxon>
        <taxon>Bacillariophyceae</taxon>
        <taxon>Bacillariophycidae</taxon>
        <taxon>Naviculales</taxon>
        <taxon>Naviculaceae</taxon>
        <taxon>Seminavis</taxon>
    </lineage>
</organism>
<proteinExistence type="predicted"/>
<accession>A0A9N8EW63</accession>
<keyword evidence="2" id="KW-1185">Reference proteome</keyword>
<evidence type="ECO:0000313" key="2">
    <source>
        <dbReference type="Proteomes" id="UP001153069"/>
    </source>
</evidence>
<gene>
    <name evidence="1" type="ORF">SEMRO_2096_G314250.1</name>
</gene>
<dbReference type="EMBL" id="CAICTM010002094">
    <property type="protein sequence ID" value="CAB9527868.1"/>
    <property type="molecule type" value="Genomic_DNA"/>
</dbReference>
<evidence type="ECO:0000313" key="1">
    <source>
        <dbReference type="EMBL" id="CAB9527868.1"/>
    </source>
</evidence>
<sequence>MAKFVQHNPDALDLETFQALTRLEITPLIEANAALTLCVLEDKAAKDSTKELSKLQERCSDSLAQNWQSLVSPSDTTVRLLQDRQPTFLVDLLLKSLKDANTKLASSQASLSSTQQQLSTTKSTLQSTLQSNWSSLWSVRQELSSAQDALSTKTKELQEMTAELHKFKPLKNRSTGRWKDAALVPGSLSRLNPSLETEKMCQYDTNPPYQGSLRHSRLRDQLLGTRDSDVHYVFVYKG</sequence>
<dbReference type="Proteomes" id="UP001153069">
    <property type="component" value="Unassembled WGS sequence"/>
</dbReference>
<comment type="caution">
    <text evidence="1">The sequence shown here is derived from an EMBL/GenBank/DDBJ whole genome shotgun (WGS) entry which is preliminary data.</text>
</comment>